<sequence length="171" mass="19178">MVRQVFSDLNNFDPVSWAKESEFLCKEIAPLIGQIFHAAVCLFCTLTMPRRAVLAAYASEATSYQALRASQRRDLLGLIKEGLSKVGFANSISWPIIVVGVASGTAHDEAQGDPDYQEVLETQAFVEEQLFAAWMHPIAHVANYLLLEKLRLFWRSGKVEWDDCFYEASAC</sequence>
<evidence type="ECO:0000313" key="1">
    <source>
        <dbReference type="EMBL" id="OAA56787.1"/>
    </source>
</evidence>
<accession>A0A167PLM0</accession>
<dbReference type="AlphaFoldDB" id="A0A167PLM0"/>
<dbReference type="Proteomes" id="UP000076744">
    <property type="component" value="Unassembled WGS sequence"/>
</dbReference>
<keyword evidence="2" id="KW-1185">Reference proteome</keyword>
<dbReference type="OrthoDB" id="5386330at2759"/>
<name>A0A167PLM0_CORFA</name>
<dbReference type="EMBL" id="AZHB01000021">
    <property type="protein sequence ID" value="OAA56787.1"/>
    <property type="molecule type" value="Genomic_DNA"/>
</dbReference>
<gene>
    <name evidence="1" type="ORF">ISF_07303</name>
</gene>
<dbReference type="RefSeq" id="XP_018701818.1">
    <property type="nucleotide sequence ID" value="XM_018850906.1"/>
</dbReference>
<proteinExistence type="predicted"/>
<organism evidence="1 2">
    <name type="scientific">Cordyceps fumosorosea (strain ARSEF 2679)</name>
    <name type="common">Isaria fumosorosea</name>
    <dbReference type="NCBI Taxonomy" id="1081104"/>
    <lineage>
        <taxon>Eukaryota</taxon>
        <taxon>Fungi</taxon>
        <taxon>Dikarya</taxon>
        <taxon>Ascomycota</taxon>
        <taxon>Pezizomycotina</taxon>
        <taxon>Sordariomycetes</taxon>
        <taxon>Hypocreomycetidae</taxon>
        <taxon>Hypocreales</taxon>
        <taxon>Cordycipitaceae</taxon>
        <taxon>Cordyceps</taxon>
    </lineage>
</organism>
<reference evidence="1 2" key="1">
    <citation type="journal article" date="2016" name="Genome Biol. Evol.">
        <title>Divergent and convergent evolution of fungal pathogenicity.</title>
        <authorList>
            <person name="Shang Y."/>
            <person name="Xiao G."/>
            <person name="Zheng P."/>
            <person name="Cen K."/>
            <person name="Zhan S."/>
            <person name="Wang C."/>
        </authorList>
    </citation>
    <scope>NUCLEOTIDE SEQUENCE [LARGE SCALE GENOMIC DNA]</scope>
    <source>
        <strain evidence="1 2">ARSEF 2679</strain>
    </source>
</reference>
<protein>
    <submittedName>
        <fullName evidence="1">C6 zinc finger domain protein</fullName>
    </submittedName>
</protein>
<comment type="caution">
    <text evidence="1">The sequence shown here is derived from an EMBL/GenBank/DDBJ whole genome shotgun (WGS) entry which is preliminary data.</text>
</comment>
<evidence type="ECO:0000313" key="2">
    <source>
        <dbReference type="Proteomes" id="UP000076744"/>
    </source>
</evidence>
<dbReference type="GeneID" id="30023595"/>